<dbReference type="Pfam" id="PF16538">
    <property type="entry name" value="FlgT_C"/>
    <property type="match status" value="1"/>
</dbReference>
<dbReference type="InterPro" id="IPR038165">
    <property type="entry name" value="FlgT_C_sf"/>
</dbReference>
<organism evidence="8 9">
    <name type="scientific">Alloacidobacterium dinghuense</name>
    <dbReference type="NCBI Taxonomy" id="2763107"/>
    <lineage>
        <taxon>Bacteria</taxon>
        <taxon>Pseudomonadati</taxon>
        <taxon>Acidobacteriota</taxon>
        <taxon>Terriglobia</taxon>
        <taxon>Terriglobales</taxon>
        <taxon>Acidobacteriaceae</taxon>
        <taxon>Alloacidobacterium</taxon>
    </lineage>
</organism>
<evidence type="ECO:0000313" key="8">
    <source>
        <dbReference type="EMBL" id="QNI33784.1"/>
    </source>
</evidence>
<dbReference type="AlphaFoldDB" id="A0A7G8BML4"/>
<dbReference type="Proteomes" id="UP000515312">
    <property type="component" value="Chromosome"/>
</dbReference>
<dbReference type="KEGG" id="adin:H7849_07655"/>
<evidence type="ECO:0000256" key="5">
    <source>
        <dbReference type="ARBA" id="ARBA00023288"/>
    </source>
</evidence>
<protein>
    <submittedName>
        <fullName evidence="8">Curli production assembly protein CsgG</fullName>
    </submittedName>
</protein>
<gene>
    <name evidence="8" type="ORF">H7849_07655</name>
</gene>
<keyword evidence="1" id="KW-1003">Cell membrane</keyword>
<reference evidence="8 9" key="1">
    <citation type="submission" date="2020-08" db="EMBL/GenBank/DDBJ databases">
        <title>Edaphobacter telluris sp. nov. and Acidobacterium dinghuensis sp. nov., two acidobacteria isolated from forest soil.</title>
        <authorList>
            <person name="Fu J."/>
            <person name="Qiu L."/>
        </authorList>
    </citation>
    <scope>NUCLEOTIDE SEQUENCE [LARGE SCALE GENOMIC DNA]</scope>
    <source>
        <strain evidence="8">4Y35</strain>
    </source>
</reference>
<dbReference type="InterPro" id="IPR032388">
    <property type="entry name" value="FlgT_C"/>
</dbReference>
<evidence type="ECO:0000256" key="6">
    <source>
        <dbReference type="SAM" id="SignalP"/>
    </source>
</evidence>
<keyword evidence="5" id="KW-0449">Lipoprotein</keyword>
<dbReference type="InterPro" id="IPR005534">
    <property type="entry name" value="Curli_assmbl/transp-comp_CsgG"/>
</dbReference>
<feature type="chain" id="PRO_5028954522" evidence="6">
    <location>
        <begin position="21"/>
        <end position="328"/>
    </location>
</feature>
<evidence type="ECO:0000313" key="9">
    <source>
        <dbReference type="Proteomes" id="UP000515312"/>
    </source>
</evidence>
<dbReference type="PANTHER" id="PTHR41164">
    <property type="entry name" value="CURLI PRODUCTION ASSEMBLY/TRANSPORT COMPONENT CSGG"/>
    <property type="match status" value="1"/>
</dbReference>
<keyword evidence="2 6" id="KW-0732">Signal</keyword>
<dbReference type="Gene3D" id="3.40.50.10610">
    <property type="entry name" value="ABC-type transport auxiliary lipoprotein component"/>
    <property type="match status" value="1"/>
</dbReference>
<evidence type="ECO:0000256" key="3">
    <source>
        <dbReference type="ARBA" id="ARBA00023136"/>
    </source>
</evidence>
<keyword evidence="9" id="KW-1185">Reference proteome</keyword>
<dbReference type="PANTHER" id="PTHR41164:SF1">
    <property type="entry name" value="CURLI PRODUCTION ASSEMBLY_TRANSPORT COMPONENT CSGG"/>
    <property type="match status" value="1"/>
</dbReference>
<evidence type="ECO:0000259" key="7">
    <source>
        <dbReference type="Pfam" id="PF16538"/>
    </source>
</evidence>
<dbReference type="EMBL" id="CP060394">
    <property type="protein sequence ID" value="QNI33784.1"/>
    <property type="molecule type" value="Genomic_DNA"/>
</dbReference>
<evidence type="ECO:0000256" key="4">
    <source>
        <dbReference type="ARBA" id="ARBA00023139"/>
    </source>
</evidence>
<dbReference type="Pfam" id="PF03783">
    <property type="entry name" value="CsgG"/>
    <property type="match status" value="1"/>
</dbReference>
<dbReference type="RefSeq" id="WP_186745432.1">
    <property type="nucleotide sequence ID" value="NZ_CP060394.1"/>
</dbReference>
<evidence type="ECO:0000256" key="1">
    <source>
        <dbReference type="ARBA" id="ARBA00022475"/>
    </source>
</evidence>
<proteinExistence type="predicted"/>
<evidence type="ECO:0000256" key="2">
    <source>
        <dbReference type="ARBA" id="ARBA00022729"/>
    </source>
</evidence>
<keyword evidence="4" id="KW-0564">Palmitate</keyword>
<keyword evidence="3" id="KW-0472">Membrane</keyword>
<dbReference type="Gene3D" id="2.40.10.410">
    <property type="entry name" value="FlgT, C-terminal domain"/>
    <property type="match status" value="1"/>
</dbReference>
<feature type="signal peptide" evidence="6">
    <location>
        <begin position="1"/>
        <end position="20"/>
    </location>
</feature>
<accession>A0A7G8BML4</accession>
<dbReference type="GO" id="GO:0030288">
    <property type="term" value="C:outer membrane-bounded periplasmic space"/>
    <property type="evidence" value="ECO:0007669"/>
    <property type="project" value="InterPro"/>
</dbReference>
<name>A0A7G8BML4_9BACT</name>
<sequence length="328" mass="33108">MRTVVSALFTFLVMGSTVVAQQPVKHKVAVLDFNYATVMSASQAIFGTNVDIGKGISDMLINELVNDGTYRVIERNQIDKILNEQNFSNSNRADSATAAKIGHVLGVDAVITGDITQFGRDDQNKNIGGMLGKWGSGYGLGGVGTSKSKAEVAITARMIDVNTGEILASASGKGESARSGAMLSGGGAGTGGFGGGGAGMGSSNFAQTIIGEATTKAVTDLATNLNADSAKLPTIVAPTVSVNGLIADASAPDSVIVNVGTSAGLKVGDKLAVSRVVRVVKDPATGKPLRSIENAVGQLTITSVDASSAVGTFSGSGKPQTGDTVKTP</sequence>
<feature type="domain" description="Flagellar assembly protein T C-terminal" evidence="7">
    <location>
        <begin position="254"/>
        <end position="318"/>
    </location>
</feature>